<dbReference type="CDD" id="cd12148">
    <property type="entry name" value="fungal_TF_MHR"/>
    <property type="match status" value="1"/>
</dbReference>
<keyword evidence="3" id="KW-0539">Nucleus</keyword>
<dbReference type="InterPro" id="IPR007219">
    <property type="entry name" value="XnlR_reg_dom"/>
</dbReference>
<dbReference type="GO" id="GO:0003677">
    <property type="term" value="F:DNA binding"/>
    <property type="evidence" value="ECO:0007669"/>
    <property type="project" value="InterPro"/>
</dbReference>
<evidence type="ECO:0000313" key="7">
    <source>
        <dbReference type="Proteomes" id="UP000033483"/>
    </source>
</evidence>
<reference evidence="6 7" key="1">
    <citation type="submission" date="2015-03" db="EMBL/GenBank/DDBJ databases">
        <authorList>
            <person name="Radwan O."/>
            <person name="Al-Naeli F.A."/>
            <person name="Rendon G.A."/>
            <person name="Fields C."/>
        </authorList>
    </citation>
    <scope>NUCLEOTIDE SEQUENCE [LARGE SCALE GENOMIC DNA]</scope>
    <source>
        <strain evidence="6">CR-DP1</strain>
    </source>
</reference>
<name>A0A0F4ZCE3_9PEZI</name>
<dbReference type="Gene3D" id="4.10.240.10">
    <property type="entry name" value="Zn(2)-C6 fungal-type DNA-binding domain"/>
    <property type="match status" value="1"/>
</dbReference>
<dbReference type="Pfam" id="PF00172">
    <property type="entry name" value="Zn_clus"/>
    <property type="match status" value="1"/>
</dbReference>
<dbReference type="GO" id="GO:0008270">
    <property type="term" value="F:zinc ion binding"/>
    <property type="evidence" value="ECO:0007669"/>
    <property type="project" value="InterPro"/>
</dbReference>
<keyword evidence="7" id="KW-1185">Reference proteome</keyword>
<gene>
    <name evidence="6" type="ORF">TD95_002407</name>
</gene>
<dbReference type="PANTHER" id="PTHR31001:SF45">
    <property type="entry name" value="ZN(II)2CYS6 TRANSCRIPTION FACTOR (EUROFUNG)"/>
    <property type="match status" value="1"/>
</dbReference>
<dbReference type="Pfam" id="PF04082">
    <property type="entry name" value="Fungal_trans"/>
    <property type="match status" value="1"/>
</dbReference>
<dbReference type="CDD" id="cd00067">
    <property type="entry name" value="GAL4"/>
    <property type="match status" value="1"/>
</dbReference>
<organism evidence="6 7">
    <name type="scientific">Thielaviopsis punctulata</name>
    <dbReference type="NCBI Taxonomy" id="72032"/>
    <lineage>
        <taxon>Eukaryota</taxon>
        <taxon>Fungi</taxon>
        <taxon>Dikarya</taxon>
        <taxon>Ascomycota</taxon>
        <taxon>Pezizomycotina</taxon>
        <taxon>Sordariomycetes</taxon>
        <taxon>Hypocreomycetidae</taxon>
        <taxon>Microascales</taxon>
        <taxon>Ceratocystidaceae</taxon>
        <taxon>Thielaviopsis</taxon>
    </lineage>
</organism>
<feature type="domain" description="Zn(2)-C6 fungal-type" evidence="5">
    <location>
        <begin position="25"/>
        <end position="54"/>
    </location>
</feature>
<dbReference type="PROSITE" id="PS50048">
    <property type="entry name" value="ZN2_CY6_FUNGAL_2"/>
    <property type="match status" value="1"/>
</dbReference>
<accession>A0A0F4ZCE3</accession>
<dbReference type="AlphaFoldDB" id="A0A0F4ZCE3"/>
<feature type="region of interest" description="Disordered" evidence="4">
    <location>
        <begin position="122"/>
        <end position="141"/>
    </location>
</feature>
<sequence length="763" mass="85310">MPDRELLDAPHEDPTLVFKLTRGTSCVLCQQRKVRCDKSKPCANCVKAGIECKVIPPAPPRRRKKRPQEKDLIDRIRMYESILSDNGIPFESMAPDVLKATENTANSQPGDDVVGDLENDFEGLKTSASTGPSASPEVMEQDSGVRKFLASEELFRDSSDDEDCEGSRVHRTFDHMYESQDSFPFMVGGHEIPVTHLHPEPFHIFQLWQTYITNVNPLLRISHAPTTQQRIIEASTQLNTVSRETEVLMFAMYLVSVNSMDDDACLKIFNQPRRPLLIKFHGACQQALINAGFMRTSDITVLQAFTLYLISVRQFMDPRQIYCLTGMAIRIGHRLGLHRDPAAFGLPPFEVEIRRRLWFALTVYDRRLAEMVGSTVSAMAIAGDCRPPLNINDSDLHVDGKVAPTPHAGPSEMIFALSRYEFGLATTNAYPREPEIKESIGIKTEFRRPQQQQQVMPTVTLPFHGGLTWTLDGFAQHIEQTYIRHCDPKIPLHFFTTTMARQALCKMRVVSFLVRMSNTPYNGPGDSSSSSSSSSQSPLNAAERETLFVESIQMIEYDNVIHAAESLKCYKWFTYIHFPIPAYMFLVSELRRRTSGAMVERAWDAITKNQQHRGSMNMLHSPMHNAFGNLFCKAWDAYEAAQRARGVKLTAPAWVTRLRVYVEKRKQAKAAGLTPVSVTMSPGAVVMGAAVFDIPIKRDVPDQMHMGAGGASGTVMSPSGNTTGAEWGMMMQEYPSGMAGYAGYTGRPGMGRPAGMPERYGSQ</sequence>
<dbReference type="Proteomes" id="UP000033483">
    <property type="component" value="Unassembled WGS sequence"/>
</dbReference>
<dbReference type="SMART" id="SM00906">
    <property type="entry name" value="Fungal_trans"/>
    <property type="match status" value="1"/>
</dbReference>
<comment type="caution">
    <text evidence="6">The sequence shown here is derived from an EMBL/GenBank/DDBJ whole genome shotgun (WGS) entry which is preliminary data.</text>
</comment>
<dbReference type="InterPro" id="IPR036864">
    <property type="entry name" value="Zn2-C6_fun-type_DNA-bd_sf"/>
</dbReference>
<dbReference type="InterPro" id="IPR050613">
    <property type="entry name" value="Sec_Metabolite_Reg"/>
</dbReference>
<evidence type="ECO:0000256" key="2">
    <source>
        <dbReference type="ARBA" id="ARBA00022723"/>
    </source>
</evidence>
<dbReference type="SUPFAM" id="SSF57701">
    <property type="entry name" value="Zn2/Cys6 DNA-binding domain"/>
    <property type="match status" value="1"/>
</dbReference>
<comment type="subcellular location">
    <subcellularLocation>
        <location evidence="1">Nucleus</location>
    </subcellularLocation>
</comment>
<dbReference type="OrthoDB" id="2269373at2759"/>
<dbReference type="PANTHER" id="PTHR31001">
    <property type="entry name" value="UNCHARACTERIZED TRANSCRIPTIONAL REGULATORY PROTEIN"/>
    <property type="match status" value="1"/>
</dbReference>
<evidence type="ECO:0000256" key="3">
    <source>
        <dbReference type="ARBA" id="ARBA00023242"/>
    </source>
</evidence>
<protein>
    <recommendedName>
        <fullName evidence="5">Zn(2)-C6 fungal-type domain-containing protein</fullName>
    </recommendedName>
</protein>
<dbReference type="GO" id="GO:0005634">
    <property type="term" value="C:nucleus"/>
    <property type="evidence" value="ECO:0007669"/>
    <property type="project" value="UniProtKB-SubCell"/>
</dbReference>
<keyword evidence="2" id="KW-0479">Metal-binding</keyword>
<dbReference type="SMART" id="SM00066">
    <property type="entry name" value="GAL4"/>
    <property type="match status" value="1"/>
</dbReference>
<dbReference type="GO" id="GO:0006351">
    <property type="term" value="P:DNA-templated transcription"/>
    <property type="evidence" value="ECO:0007669"/>
    <property type="project" value="InterPro"/>
</dbReference>
<evidence type="ECO:0000256" key="4">
    <source>
        <dbReference type="SAM" id="MobiDB-lite"/>
    </source>
</evidence>
<dbReference type="InterPro" id="IPR001138">
    <property type="entry name" value="Zn2Cys6_DnaBD"/>
</dbReference>
<dbReference type="EMBL" id="LAEV01001630">
    <property type="protein sequence ID" value="KKA27563.1"/>
    <property type="molecule type" value="Genomic_DNA"/>
</dbReference>
<evidence type="ECO:0000313" key="6">
    <source>
        <dbReference type="EMBL" id="KKA27563.1"/>
    </source>
</evidence>
<evidence type="ECO:0000256" key="1">
    <source>
        <dbReference type="ARBA" id="ARBA00004123"/>
    </source>
</evidence>
<evidence type="ECO:0000259" key="5">
    <source>
        <dbReference type="PROSITE" id="PS50048"/>
    </source>
</evidence>
<proteinExistence type="predicted"/>
<dbReference type="GO" id="GO:0000981">
    <property type="term" value="F:DNA-binding transcription factor activity, RNA polymerase II-specific"/>
    <property type="evidence" value="ECO:0007669"/>
    <property type="project" value="InterPro"/>
</dbReference>